<dbReference type="Proteomes" id="UP000253782">
    <property type="component" value="Unassembled WGS sequence"/>
</dbReference>
<gene>
    <name evidence="3" type="ORF">DVJ77_00230</name>
</gene>
<dbReference type="InterPro" id="IPR045851">
    <property type="entry name" value="AMP-bd_C_sf"/>
</dbReference>
<evidence type="ECO:0000313" key="3">
    <source>
        <dbReference type="EMBL" id="RDD83713.1"/>
    </source>
</evidence>
<dbReference type="PANTHER" id="PTHR43352:SF1">
    <property type="entry name" value="ANTHRANILATE--COA LIGASE"/>
    <property type="match status" value="1"/>
</dbReference>
<dbReference type="GO" id="GO:0044550">
    <property type="term" value="P:secondary metabolite biosynthetic process"/>
    <property type="evidence" value="ECO:0007669"/>
    <property type="project" value="TreeGrafter"/>
</dbReference>
<feature type="domain" description="AMP-dependent synthetase/ligase" evidence="2">
    <location>
        <begin position="2"/>
        <end position="354"/>
    </location>
</feature>
<reference evidence="3 4" key="1">
    <citation type="submission" date="2018-07" db="EMBL/GenBank/DDBJ databases">
        <title>Dyella tabacisoli L4-6T, whole genome shotgun sequence.</title>
        <authorList>
            <person name="Zhou X.-K."/>
            <person name="Li W.-J."/>
            <person name="Duan Y.-Q."/>
        </authorList>
    </citation>
    <scope>NUCLEOTIDE SEQUENCE [LARGE SCALE GENOMIC DNA]</scope>
    <source>
        <strain evidence="3 4">L4-6</strain>
    </source>
</reference>
<dbReference type="InterPro" id="IPR042099">
    <property type="entry name" value="ANL_N_sf"/>
</dbReference>
<dbReference type="PANTHER" id="PTHR43352">
    <property type="entry name" value="ACETYL-COA SYNTHETASE"/>
    <property type="match status" value="1"/>
</dbReference>
<dbReference type="SUPFAM" id="SSF56801">
    <property type="entry name" value="Acetyl-CoA synthetase-like"/>
    <property type="match status" value="1"/>
</dbReference>
<keyword evidence="4" id="KW-1185">Reference proteome</keyword>
<name>A0A369UTS7_9GAMM</name>
<dbReference type="OrthoDB" id="9803968at2"/>
<proteinExistence type="predicted"/>
<evidence type="ECO:0000259" key="2">
    <source>
        <dbReference type="Pfam" id="PF00501"/>
    </source>
</evidence>
<dbReference type="Gene3D" id="3.30.300.30">
    <property type="match status" value="1"/>
</dbReference>
<sequence>MNRWREKSCFIGPAGDISYARLDAEVRRAASALLLLGVVAGDRVAIAMDDSPELAVIFFASLAMGAMPVVLNPSMDTDALTYVLRDCAPIRLFGKSSRVEVSRLACEAAGKIAHTCVDAAGMRDFSAWQPLGAGVTWDAYVRSEKQHPVCIQYTSGTSGMPKGVVHSAGNILAACEQFASRQLGLKTDDVLYSVPKTFFGYGMGNSLFFPLYLGATALLDSRWPTIDSVVENLRGCRPNVFFAVPTIYRMLLDSPLQADECAVRLAFSAGAPLSEVISRAWSARFGFPLHDGIGATELCHVFATTYPDAAGAGSIGRIVGDWQTAIVDADGQTVAVGEVGVLLVKASSAALGYWSKRDASYRQFADSLLGPGWYRTGDLFSQDLSGRLYFHGREDDRFKIFGRWVVPVEIENTLARHAPELGDTYLVSAQDAAGELRSVLFLHAGQGGFDQGGFEVMASTAADILEQHFDRYQRPAFYLALKTMPLTANNKPNRRALSALATQMLGSSEAVPAELEA</sequence>
<dbReference type="GO" id="GO:0016878">
    <property type="term" value="F:acid-thiol ligase activity"/>
    <property type="evidence" value="ECO:0007669"/>
    <property type="project" value="TreeGrafter"/>
</dbReference>
<dbReference type="Pfam" id="PF00501">
    <property type="entry name" value="AMP-binding"/>
    <property type="match status" value="1"/>
</dbReference>
<dbReference type="PROSITE" id="PS00455">
    <property type="entry name" value="AMP_BINDING"/>
    <property type="match status" value="1"/>
</dbReference>
<organism evidence="3 4">
    <name type="scientific">Dyella tabacisoli</name>
    <dbReference type="NCBI Taxonomy" id="2282381"/>
    <lineage>
        <taxon>Bacteria</taxon>
        <taxon>Pseudomonadati</taxon>
        <taxon>Pseudomonadota</taxon>
        <taxon>Gammaproteobacteria</taxon>
        <taxon>Lysobacterales</taxon>
        <taxon>Rhodanobacteraceae</taxon>
        <taxon>Dyella</taxon>
    </lineage>
</organism>
<evidence type="ECO:0000313" key="4">
    <source>
        <dbReference type="Proteomes" id="UP000253782"/>
    </source>
</evidence>
<accession>A0A369UTS7</accession>
<dbReference type="InterPro" id="IPR020845">
    <property type="entry name" value="AMP-binding_CS"/>
</dbReference>
<protein>
    <submittedName>
        <fullName evidence="3">CoA ligase</fullName>
    </submittedName>
</protein>
<dbReference type="InterPro" id="IPR000873">
    <property type="entry name" value="AMP-dep_synth/lig_dom"/>
</dbReference>
<evidence type="ECO:0000256" key="1">
    <source>
        <dbReference type="ARBA" id="ARBA00022598"/>
    </source>
</evidence>
<keyword evidence="1 3" id="KW-0436">Ligase</keyword>
<comment type="caution">
    <text evidence="3">The sequence shown here is derived from an EMBL/GenBank/DDBJ whole genome shotgun (WGS) entry which is preliminary data.</text>
</comment>
<dbReference type="AlphaFoldDB" id="A0A369UTS7"/>
<dbReference type="Gene3D" id="3.40.50.12780">
    <property type="entry name" value="N-terminal domain of ligase-like"/>
    <property type="match status" value="1"/>
</dbReference>
<dbReference type="EMBL" id="QQAH01000001">
    <property type="protein sequence ID" value="RDD83713.1"/>
    <property type="molecule type" value="Genomic_DNA"/>
</dbReference>